<dbReference type="InterPro" id="IPR051491">
    <property type="entry name" value="Recombinase/Transposase-rel"/>
</dbReference>
<dbReference type="HOGENOM" id="CLU_082093_0_1_2"/>
<dbReference type="InterPro" id="IPR048046">
    <property type="entry name" value="Transpos_IS607"/>
</dbReference>
<dbReference type="CDD" id="cd04762">
    <property type="entry name" value="HTH_MerR-trunc"/>
    <property type="match status" value="1"/>
</dbReference>
<dbReference type="GO" id="GO:0015074">
    <property type="term" value="P:DNA integration"/>
    <property type="evidence" value="ECO:0007669"/>
    <property type="project" value="UniProtKB-KW"/>
</dbReference>
<dbReference type="SMART" id="SM00857">
    <property type="entry name" value="Resolvase"/>
    <property type="match status" value="1"/>
</dbReference>
<dbReference type="Pfam" id="PF12728">
    <property type="entry name" value="HTH_17"/>
    <property type="match status" value="1"/>
</dbReference>
<sequence length="203" mass="23449">MRLYRTGEASKKLGVSKMTILRWIKSGKLKAHRIGKEYRVPESEIKKILEGKIPDQVAIYARVSSQNQKEDLERQVEYLKNYCSAKGYQVAKIITDISSGLNENRKGLKQLFKLVENGEITKVVITYKDRLTRFGFKYLEQYFNSHGVEIEVIFDDEEKTLEEKELVEDLLAIVTSFAGKLYGARSHKKKRLVEAVKNALRDD</sequence>
<gene>
    <name evidence="5" type="ordered locus">TSIB_1735</name>
</gene>
<dbReference type="KEGG" id="tsi:TSIB_1735"/>
<dbReference type="PROSITE" id="PS00397">
    <property type="entry name" value="RECOMBINASES_1"/>
    <property type="match status" value="1"/>
</dbReference>
<dbReference type="Gene3D" id="1.10.287.2170">
    <property type="match status" value="1"/>
</dbReference>
<organism evidence="5 6">
    <name type="scientific">Thermococcus sibiricus (strain DSM 12597 / MM 739)</name>
    <dbReference type="NCBI Taxonomy" id="604354"/>
    <lineage>
        <taxon>Archaea</taxon>
        <taxon>Methanobacteriati</taxon>
        <taxon>Methanobacteriota</taxon>
        <taxon>Thermococci</taxon>
        <taxon>Thermococcales</taxon>
        <taxon>Thermococcaceae</taxon>
        <taxon>Thermococcus</taxon>
    </lineage>
</organism>
<dbReference type="InterPro" id="IPR006118">
    <property type="entry name" value="Recombinase_CS"/>
</dbReference>
<dbReference type="InterPro" id="IPR041718">
    <property type="entry name" value="IS607_transposase-like"/>
</dbReference>
<dbReference type="Gene3D" id="1.10.1660.10">
    <property type="match status" value="1"/>
</dbReference>
<dbReference type="GO" id="GO:0003677">
    <property type="term" value="F:DNA binding"/>
    <property type="evidence" value="ECO:0007669"/>
    <property type="project" value="UniProtKB-KW"/>
</dbReference>
<keyword evidence="2" id="KW-0238">DNA-binding</keyword>
<proteinExistence type="predicted"/>
<dbReference type="eggNOG" id="arCOG03164">
    <property type="taxonomic scope" value="Archaea"/>
</dbReference>
<dbReference type="CDD" id="cd03769">
    <property type="entry name" value="SR_IS607_transposase_like"/>
    <property type="match status" value="1"/>
</dbReference>
<dbReference type="AlphaFoldDB" id="C6A591"/>
<dbReference type="InterPro" id="IPR009061">
    <property type="entry name" value="DNA-bd_dom_put_sf"/>
</dbReference>
<dbReference type="PANTHER" id="PTHR36172">
    <property type="match status" value="1"/>
</dbReference>
<dbReference type="NCBIfam" id="TIGR01764">
    <property type="entry name" value="excise"/>
    <property type="match status" value="1"/>
</dbReference>
<dbReference type="FunFam" id="3.40.50.1390:FF:000002">
    <property type="entry name" value="ORF1 in transposon ISC1904"/>
    <property type="match status" value="1"/>
</dbReference>
<accession>C6A591</accession>
<keyword evidence="6" id="KW-1185">Reference proteome</keyword>
<dbReference type="InterPro" id="IPR036162">
    <property type="entry name" value="Resolvase-like_N_sf"/>
</dbReference>
<evidence type="ECO:0000256" key="3">
    <source>
        <dbReference type="ARBA" id="ARBA00023172"/>
    </source>
</evidence>
<evidence type="ECO:0000256" key="1">
    <source>
        <dbReference type="ARBA" id="ARBA00022908"/>
    </source>
</evidence>
<evidence type="ECO:0000313" key="6">
    <source>
        <dbReference type="Proteomes" id="UP000009079"/>
    </source>
</evidence>
<dbReference type="NCBIfam" id="NF033518">
    <property type="entry name" value="transpos_IS607"/>
    <property type="match status" value="1"/>
</dbReference>
<dbReference type="InterPro" id="IPR041657">
    <property type="entry name" value="HTH_17"/>
</dbReference>
<evidence type="ECO:0000256" key="2">
    <source>
        <dbReference type="ARBA" id="ARBA00023125"/>
    </source>
</evidence>
<dbReference type="GO" id="GO:0000150">
    <property type="term" value="F:DNA strand exchange activity"/>
    <property type="evidence" value="ECO:0007669"/>
    <property type="project" value="InterPro"/>
</dbReference>
<dbReference type="InterPro" id="IPR006119">
    <property type="entry name" value="Resolv_N"/>
</dbReference>
<reference evidence="5 6" key="1">
    <citation type="journal article" date="2009" name="Appl. Environ. Microbiol.">
        <title>Metabolic versatility and indigenous origin of the archaeon Thermococcus sibiricus, isolated from a siberian oil reservoir, as revealed by genome analysis.</title>
        <authorList>
            <person name="Mardanov A.V."/>
            <person name="Ravin N.V."/>
            <person name="Svetlitchnyi V.A."/>
            <person name="Beletsky A.V."/>
            <person name="Miroshnichenko M.L."/>
            <person name="Bonch-Osmolovskaya E.A."/>
            <person name="Skryabin K.G."/>
        </authorList>
    </citation>
    <scope>NUCLEOTIDE SEQUENCE [LARGE SCALE GENOMIC DNA]</scope>
    <source>
        <strain evidence="6">DSM 12597 / MM 739</strain>
    </source>
</reference>
<dbReference type="Pfam" id="PF00239">
    <property type="entry name" value="Resolvase"/>
    <property type="match status" value="1"/>
</dbReference>
<dbReference type="Gene3D" id="3.40.50.1390">
    <property type="entry name" value="Resolvase, N-terminal catalytic domain"/>
    <property type="match status" value="1"/>
</dbReference>
<dbReference type="PROSITE" id="PS51736">
    <property type="entry name" value="RECOMBINASES_3"/>
    <property type="match status" value="1"/>
</dbReference>
<dbReference type="Proteomes" id="UP000009079">
    <property type="component" value="Chromosome"/>
</dbReference>
<evidence type="ECO:0000313" key="5">
    <source>
        <dbReference type="EMBL" id="ACS90786.1"/>
    </source>
</evidence>
<keyword evidence="3" id="KW-0233">DNA recombination</keyword>
<name>C6A591_THESM</name>
<dbReference type="SUPFAM" id="SSF53041">
    <property type="entry name" value="Resolvase-like"/>
    <property type="match status" value="1"/>
</dbReference>
<dbReference type="InterPro" id="IPR010093">
    <property type="entry name" value="SinI_DNA-bd"/>
</dbReference>
<dbReference type="STRING" id="604354.TSIB_1735"/>
<protein>
    <submittedName>
        <fullName evidence="5">IS element ISTsi1 orfA, putative resolvase</fullName>
    </submittedName>
</protein>
<keyword evidence="1" id="KW-0229">DNA integration</keyword>
<evidence type="ECO:0000259" key="4">
    <source>
        <dbReference type="PROSITE" id="PS51736"/>
    </source>
</evidence>
<dbReference type="PANTHER" id="PTHR36172:SF1">
    <property type="entry name" value="RESOLVASE-RELATED"/>
    <property type="match status" value="1"/>
</dbReference>
<feature type="domain" description="Resolvase/invertase-type recombinase catalytic" evidence="4">
    <location>
        <begin position="56"/>
        <end position="203"/>
    </location>
</feature>
<dbReference type="SUPFAM" id="SSF46955">
    <property type="entry name" value="Putative DNA-binding domain"/>
    <property type="match status" value="1"/>
</dbReference>
<dbReference type="EMBL" id="CP001463">
    <property type="protein sequence ID" value="ACS90786.1"/>
    <property type="molecule type" value="Genomic_DNA"/>
</dbReference>